<dbReference type="EMBL" id="JADWYR010000001">
    <property type="protein sequence ID" value="MBG9375145.1"/>
    <property type="molecule type" value="Genomic_DNA"/>
</dbReference>
<proteinExistence type="predicted"/>
<comment type="caution">
    <text evidence="4">The sequence shown here is derived from an EMBL/GenBank/DDBJ whole genome shotgun (WGS) entry which is preliminary data.</text>
</comment>
<dbReference type="RefSeq" id="WP_196989212.1">
    <property type="nucleotide sequence ID" value="NZ_JADWYR010000001.1"/>
</dbReference>
<evidence type="ECO:0000313" key="5">
    <source>
        <dbReference type="Proteomes" id="UP000628448"/>
    </source>
</evidence>
<evidence type="ECO:0000256" key="3">
    <source>
        <dbReference type="SAM" id="MobiDB-lite"/>
    </source>
</evidence>
<feature type="active site" description="Tele-phosphohistidine intermediate" evidence="1">
    <location>
        <position position="9"/>
    </location>
</feature>
<dbReference type="SUPFAM" id="SSF53254">
    <property type="entry name" value="Phosphoglycerate mutase-like"/>
    <property type="match status" value="1"/>
</dbReference>
<dbReference type="AlphaFoldDB" id="A0A931GU93"/>
<feature type="active site" description="Proton donor/acceptor" evidence="1">
    <location>
        <position position="85"/>
    </location>
</feature>
<dbReference type="Proteomes" id="UP000628448">
    <property type="component" value="Unassembled WGS sequence"/>
</dbReference>
<reference evidence="4" key="1">
    <citation type="submission" date="2020-11" db="EMBL/GenBank/DDBJ databases">
        <title>Bacterial whole genome sequence for Panacibacter sp. DH6.</title>
        <authorList>
            <person name="Le V."/>
            <person name="Ko S."/>
            <person name="Ahn C.-Y."/>
            <person name="Oh H.-M."/>
        </authorList>
    </citation>
    <scope>NUCLEOTIDE SEQUENCE</scope>
    <source>
        <strain evidence="4">DH6</strain>
    </source>
</reference>
<dbReference type="CDD" id="cd07067">
    <property type="entry name" value="HP_PGM_like"/>
    <property type="match status" value="1"/>
</dbReference>
<sequence>MKTLLLVRHAKSSWDNPSQKDFDRPLNNRGNKDAPAMAEKLAEKGVIPDALVSSTAVRALSTAKYFAKAFNYPGQNIIKTPALYEAPYDVYFDVISKFNNQFQSVAIFAHNPGITMFANKLTNTQIDNMPTCCVFAVQVETDNWSNFEQAKKTFWFIDYPKNGD</sequence>
<dbReference type="PANTHER" id="PTHR47623:SF1">
    <property type="entry name" value="OS09G0287300 PROTEIN"/>
    <property type="match status" value="1"/>
</dbReference>
<evidence type="ECO:0000313" key="4">
    <source>
        <dbReference type="EMBL" id="MBG9375145.1"/>
    </source>
</evidence>
<accession>A0A931GU93</accession>
<evidence type="ECO:0000256" key="1">
    <source>
        <dbReference type="PIRSR" id="PIRSR613078-1"/>
    </source>
</evidence>
<organism evidence="4 5">
    <name type="scientific">Panacibacter microcysteis</name>
    <dbReference type="NCBI Taxonomy" id="2793269"/>
    <lineage>
        <taxon>Bacteria</taxon>
        <taxon>Pseudomonadati</taxon>
        <taxon>Bacteroidota</taxon>
        <taxon>Chitinophagia</taxon>
        <taxon>Chitinophagales</taxon>
        <taxon>Chitinophagaceae</taxon>
        <taxon>Panacibacter</taxon>
    </lineage>
</organism>
<feature type="compositionally biased region" description="Basic and acidic residues" evidence="3">
    <location>
        <begin position="18"/>
        <end position="32"/>
    </location>
</feature>
<protein>
    <submittedName>
        <fullName evidence="4">Histidine phosphatase family protein</fullName>
    </submittedName>
</protein>
<dbReference type="InterPro" id="IPR013078">
    <property type="entry name" value="His_Pase_superF_clade-1"/>
</dbReference>
<dbReference type="InterPro" id="IPR029033">
    <property type="entry name" value="His_PPase_superfam"/>
</dbReference>
<keyword evidence="5" id="KW-1185">Reference proteome</keyword>
<name>A0A931GU93_9BACT</name>
<evidence type="ECO:0000256" key="2">
    <source>
        <dbReference type="PIRSR" id="PIRSR613078-2"/>
    </source>
</evidence>
<feature type="region of interest" description="Disordered" evidence="3">
    <location>
        <begin position="12"/>
        <end position="33"/>
    </location>
</feature>
<gene>
    <name evidence="4" type="ORF">I5907_02815</name>
</gene>
<dbReference type="Pfam" id="PF00300">
    <property type="entry name" value="His_Phos_1"/>
    <property type="match status" value="1"/>
</dbReference>
<feature type="binding site" evidence="2">
    <location>
        <position position="58"/>
    </location>
    <ligand>
        <name>substrate</name>
    </ligand>
</feature>
<dbReference type="Gene3D" id="3.40.50.1240">
    <property type="entry name" value="Phosphoglycerate mutase-like"/>
    <property type="match status" value="1"/>
</dbReference>
<dbReference type="PANTHER" id="PTHR47623">
    <property type="entry name" value="OS09G0287300 PROTEIN"/>
    <property type="match status" value="1"/>
</dbReference>